<keyword evidence="2" id="KW-1185">Reference proteome</keyword>
<dbReference type="GO" id="GO:0016757">
    <property type="term" value="F:glycosyltransferase activity"/>
    <property type="evidence" value="ECO:0007669"/>
    <property type="project" value="UniProtKB-KW"/>
</dbReference>
<proteinExistence type="predicted"/>
<evidence type="ECO:0000313" key="2">
    <source>
        <dbReference type="Proteomes" id="UP001210528"/>
    </source>
</evidence>
<organism evidence="1 2">
    <name type="scientific">Halorubrum ezzemoulense</name>
    <name type="common">Halorubrum chaoviator</name>
    <dbReference type="NCBI Taxonomy" id="337243"/>
    <lineage>
        <taxon>Archaea</taxon>
        <taxon>Methanobacteriati</taxon>
        <taxon>Methanobacteriota</taxon>
        <taxon>Stenosarchaea group</taxon>
        <taxon>Halobacteria</taxon>
        <taxon>Halobacteriales</taxon>
        <taxon>Haloferacaceae</taxon>
        <taxon>Halorubrum</taxon>
    </lineage>
</organism>
<reference evidence="1 2" key="1">
    <citation type="submission" date="2023-01" db="EMBL/GenBank/DDBJ databases">
        <title>Halorubrum ezzemoulense from Santa Pola, Spain.</title>
        <authorList>
            <person name="Feng Y."/>
            <person name="Louyakis A.S."/>
            <person name="Gogarten J.P."/>
        </authorList>
    </citation>
    <scope>NUCLEOTIDE SEQUENCE [LARGE SCALE GENOMIC DNA]</scope>
    <source>
        <strain evidence="1 2">AMM015</strain>
    </source>
</reference>
<keyword evidence="1" id="KW-0808">Transferase</keyword>
<dbReference type="PANTHER" id="PTHR12526">
    <property type="entry name" value="GLYCOSYLTRANSFERASE"/>
    <property type="match status" value="1"/>
</dbReference>
<dbReference type="EMBL" id="JAQLUK010000004">
    <property type="protein sequence ID" value="MDB2291787.1"/>
    <property type="molecule type" value="Genomic_DNA"/>
</dbReference>
<dbReference type="Proteomes" id="UP001210528">
    <property type="component" value="Unassembled WGS sequence"/>
</dbReference>
<comment type="caution">
    <text evidence="1">The sequence shown here is derived from an EMBL/GenBank/DDBJ whole genome shotgun (WGS) entry which is preliminary data.</text>
</comment>
<protein>
    <submittedName>
        <fullName evidence="1">Glycosyltransferase</fullName>
        <ecNumber evidence="1">2.4.-.-</ecNumber>
    </submittedName>
</protein>
<dbReference type="Pfam" id="PF13692">
    <property type="entry name" value="Glyco_trans_1_4"/>
    <property type="match status" value="1"/>
</dbReference>
<dbReference type="EC" id="2.4.-.-" evidence="1"/>
<accession>A0ABT4Z111</accession>
<dbReference type="PANTHER" id="PTHR12526:SF622">
    <property type="entry name" value="GLYCOSYLTRANSFERASE (GROUP I)"/>
    <property type="match status" value="1"/>
</dbReference>
<evidence type="ECO:0000313" key="1">
    <source>
        <dbReference type="EMBL" id="MDB2291787.1"/>
    </source>
</evidence>
<name>A0ABT4Z111_HALEZ</name>
<dbReference type="SUPFAM" id="SSF53756">
    <property type="entry name" value="UDP-Glycosyltransferase/glycogen phosphorylase"/>
    <property type="match status" value="1"/>
</dbReference>
<keyword evidence="1" id="KW-0328">Glycosyltransferase</keyword>
<dbReference type="Gene3D" id="3.40.50.2000">
    <property type="entry name" value="Glycogen Phosphorylase B"/>
    <property type="match status" value="1"/>
</dbReference>
<dbReference type="RefSeq" id="WP_271940911.1">
    <property type="nucleotide sequence ID" value="NZ_JAQLTZ010000002.1"/>
</dbReference>
<sequence length="365" mass="41494">MSGQSGEETQTVLLISNVDFNDENGRAEKFSTRERLLRERGWELKLCYMNPTVWGVLIGVLRGLWLVRSADVVNSVCNPPHLHIVGGVVSKLGRKPWLAEFRDPLVTNPDVETGSVSERLRKYLESYILREANSVVWYDGIQLPENYFLNRYPDATNEKVCRLPPIGYEKEKFSQISPAEYESFSIVYAGSFYEGWIEPYTFIEGVGEYISSNPEADLDVFFYGDWNSEYDTAVEQAGVEESIHHHPFVPHEEIVKVMKGADALLYIGGADPENRRNLPSKLYDYIGAGRPIIAIVDLDFRVADLIREQGIGIVVPPESPEDVRDAIERIRNGDYRYDPVKGDELTRERSNAVYTDALDRLLTSE</sequence>
<gene>
    <name evidence="1" type="ORF">PM085_05730</name>
</gene>